<evidence type="ECO:0000313" key="4">
    <source>
        <dbReference type="Proteomes" id="UP000317291"/>
    </source>
</evidence>
<dbReference type="GO" id="GO:0016020">
    <property type="term" value="C:membrane"/>
    <property type="evidence" value="ECO:0007669"/>
    <property type="project" value="InterPro"/>
</dbReference>
<gene>
    <name evidence="3" type="ORF">FK529_11035</name>
</gene>
<evidence type="ECO:0000256" key="1">
    <source>
        <dbReference type="SAM" id="MobiDB-lite"/>
    </source>
</evidence>
<proteinExistence type="predicted"/>
<dbReference type="EMBL" id="VIGW01000004">
    <property type="protein sequence ID" value="TWS19690.1"/>
    <property type="molecule type" value="Genomic_DNA"/>
</dbReference>
<keyword evidence="2" id="KW-1133">Transmembrane helix</keyword>
<dbReference type="Proteomes" id="UP000317291">
    <property type="component" value="Unassembled WGS sequence"/>
</dbReference>
<dbReference type="Pfam" id="PF02325">
    <property type="entry name" value="CCB3_YggT"/>
    <property type="match status" value="1"/>
</dbReference>
<evidence type="ECO:0000256" key="2">
    <source>
        <dbReference type="SAM" id="Phobius"/>
    </source>
</evidence>
<dbReference type="InterPro" id="IPR003425">
    <property type="entry name" value="CCB3/YggT"/>
</dbReference>
<comment type="caution">
    <text evidence="3">The sequence shown here is derived from an EMBL/GenBank/DDBJ whole genome shotgun (WGS) entry which is preliminary data.</text>
</comment>
<feature type="compositionally biased region" description="Basic residues" evidence="1">
    <location>
        <begin position="1"/>
        <end position="13"/>
    </location>
</feature>
<feature type="transmembrane region" description="Helical" evidence="2">
    <location>
        <begin position="101"/>
        <end position="119"/>
    </location>
</feature>
<name>A0A5C5R9U6_9ACTN</name>
<reference evidence="3 4" key="1">
    <citation type="submission" date="2019-06" db="EMBL/GenBank/DDBJ databases">
        <title>Tsukamurella conjunctivitidis sp. nov., Tsukamurella assacharolytica sp. nov. and Tsukamurella sputae sp. nov. isolated from patients with conjunctivitis, bacteraemia (lymphoma) and respiratory infection (sputum) in Hong Kong.</title>
        <authorList>
            <person name="Teng J.L.L."/>
            <person name="Lee H.H."/>
            <person name="Fong J.Y.H."/>
            <person name="Fok K.M.N."/>
            <person name="Lau S.K.P."/>
            <person name="Woo P.C.Y."/>
        </authorList>
    </citation>
    <scope>NUCLEOTIDE SEQUENCE [LARGE SCALE GENOMIC DNA]</scope>
    <source>
        <strain evidence="3 4">HKU71</strain>
    </source>
</reference>
<keyword evidence="2" id="KW-0472">Membrane</keyword>
<dbReference type="OrthoDB" id="3216131at2"/>
<keyword evidence="4" id="KW-1185">Reference proteome</keyword>
<protein>
    <submittedName>
        <fullName evidence="3">YggT family protein</fullName>
    </submittedName>
</protein>
<accession>A0A5C5R9U6</accession>
<dbReference type="AlphaFoldDB" id="A0A5C5R9U6"/>
<organism evidence="3 4">
    <name type="scientific">Tsukamurella asaccharolytica</name>
    <dbReference type="NCBI Taxonomy" id="2592067"/>
    <lineage>
        <taxon>Bacteria</taxon>
        <taxon>Bacillati</taxon>
        <taxon>Actinomycetota</taxon>
        <taxon>Actinomycetes</taxon>
        <taxon>Mycobacteriales</taxon>
        <taxon>Tsukamurellaceae</taxon>
        <taxon>Tsukamurella</taxon>
    </lineage>
</organism>
<feature type="transmembrane region" description="Helical" evidence="2">
    <location>
        <begin position="31"/>
        <end position="51"/>
    </location>
</feature>
<feature type="region of interest" description="Disordered" evidence="1">
    <location>
        <begin position="1"/>
        <end position="20"/>
    </location>
</feature>
<sequence>MWTSRRRTGRGSRRPASTTADGFGQTVQVQAIWLVVYTLLSIFWFLLIVRLVVEVVKSFARDWFPKGIVALILEGVFTVTDPPLKALRKVLPSPQLGPIRLDLSFIVLFLLVAIAQSIVGRLMV</sequence>
<keyword evidence="2" id="KW-0812">Transmembrane</keyword>
<evidence type="ECO:0000313" key="3">
    <source>
        <dbReference type="EMBL" id="TWS19690.1"/>
    </source>
</evidence>